<comment type="caution">
    <text evidence="2">The sequence shown here is derived from an EMBL/GenBank/DDBJ whole genome shotgun (WGS) entry which is preliminary data.</text>
</comment>
<accession>A0A1F4PMZ8</accession>
<evidence type="ECO:0008006" key="4">
    <source>
        <dbReference type="Google" id="ProtNLM"/>
    </source>
</evidence>
<feature type="transmembrane region" description="Helical" evidence="1">
    <location>
        <begin position="12"/>
        <end position="35"/>
    </location>
</feature>
<reference evidence="2 3" key="1">
    <citation type="journal article" date="2016" name="Nat. Commun.">
        <title>Thousands of microbial genomes shed light on interconnected biogeochemical processes in an aquifer system.</title>
        <authorList>
            <person name="Anantharaman K."/>
            <person name="Brown C.T."/>
            <person name="Hug L.A."/>
            <person name="Sharon I."/>
            <person name="Castelle C.J."/>
            <person name="Probst A.J."/>
            <person name="Thomas B.C."/>
            <person name="Singh A."/>
            <person name="Wilkins M.J."/>
            <person name="Karaoz U."/>
            <person name="Brodie E.L."/>
            <person name="Williams K.H."/>
            <person name="Hubbard S.S."/>
            <person name="Banfield J.F."/>
        </authorList>
    </citation>
    <scope>NUCLEOTIDE SEQUENCE [LARGE SCALE GENOMIC DNA]</scope>
</reference>
<dbReference type="EMBL" id="METE01000013">
    <property type="protein sequence ID" value="OGB84980.1"/>
    <property type="molecule type" value="Genomic_DNA"/>
</dbReference>
<keyword evidence="1" id="KW-0812">Transmembrane</keyword>
<dbReference type="Proteomes" id="UP000179010">
    <property type="component" value="Unassembled WGS sequence"/>
</dbReference>
<sequence>MKNQIDAHKLGLIVGFFAGIVHIIWSLLILGGFAQNYMDWMFGLHMLNNPFSVSAFSWGTAIYLWIAVFVIGYILGWILAWVHNSVHASKKKK</sequence>
<proteinExistence type="predicted"/>
<evidence type="ECO:0000313" key="2">
    <source>
        <dbReference type="EMBL" id="OGB84980.1"/>
    </source>
</evidence>
<gene>
    <name evidence="2" type="ORF">A2994_01335</name>
</gene>
<keyword evidence="1" id="KW-1133">Transmembrane helix</keyword>
<organism evidence="2 3">
    <name type="scientific">candidate division Kazan bacterium RIFCSPLOWO2_01_FULL_48_13</name>
    <dbReference type="NCBI Taxonomy" id="1798539"/>
    <lineage>
        <taxon>Bacteria</taxon>
        <taxon>Bacteria division Kazan-3B-28</taxon>
    </lineage>
</organism>
<dbReference type="AlphaFoldDB" id="A0A1F4PMZ8"/>
<name>A0A1F4PMZ8_UNCK3</name>
<evidence type="ECO:0000256" key="1">
    <source>
        <dbReference type="SAM" id="Phobius"/>
    </source>
</evidence>
<evidence type="ECO:0000313" key="3">
    <source>
        <dbReference type="Proteomes" id="UP000179010"/>
    </source>
</evidence>
<protein>
    <recommendedName>
        <fullName evidence="4">DUF3566 domain-containing protein</fullName>
    </recommendedName>
</protein>
<keyword evidence="1" id="KW-0472">Membrane</keyword>
<feature type="transmembrane region" description="Helical" evidence="1">
    <location>
        <begin position="55"/>
        <end position="82"/>
    </location>
</feature>